<dbReference type="Proteomes" id="UP000315167">
    <property type="component" value="Unassembled WGS sequence"/>
</dbReference>
<dbReference type="PANTHER" id="PTHR30069">
    <property type="entry name" value="TONB-DEPENDENT OUTER MEMBRANE RECEPTOR"/>
    <property type="match status" value="1"/>
</dbReference>
<reference evidence="8 9" key="1">
    <citation type="journal article" date="2015" name="Stand. Genomic Sci.">
        <title>Genomic Encyclopedia of Bacterial and Archaeal Type Strains, Phase III: the genomes of soil and plant-associated and newly described type strains.</title>
        <authorList>
            <person name="Whitman W.B."/>
            <person name="Woyke T."/>
            <person name="Klenk H.P."/>
            <person name="Zhou Y."/>
            <person name="Lilburn T.G."/>
            <person name="Beck B.J."/>
            <person name="De Vos P."/>
            <person name="Vandamme P."/>
            <person name="Eisen J.A."/>
            <person name="Garrity G."/>
            <person name="Hugenholtz P."/>
            <person name="Kyrpides N.C."/>
        </authorList>
    </citation>
    <scope>NUCLEOTIDE SEQUENCE [LARGE SCALE GENOMIC DNA]</scope>
    <source>
        <strain evidence="8 9">CGMCC 1.10821</strain>
    </source>
</reference>
<keyword evidence="3" id="KW-1134">Transmembrane beta strand</keyword>
<dbReference type="GO" id="GO:0044718">
    <property type="term" value="P:siderophore transmembrane transport"/>
    <property type="evidence" value="ECO:0007669"/>
    <property type="project" value="TreeGrafter"/>
</dbReference>
<proteinExistence type="predicted"/>
<keyword evidence="4" id="KW-0812">Transmembrane</keyword>
<dbReference type="SUPFAM" id="SSF56935">
    <property type="entry name" value="Porins"/>
    <property type="match status" value="1"/>
</dbReference>
<evidence type="ECO:0000256" key="5">
    <source>
        <dbReference type="ARBA" id="ARBA00023136"/>
    </source>
</evidence>
<dbReference type="AlphaFoldDB" id="A0A562L4W2"/>
<dbReference type="Gene3D" id="2.170.130.10">
    <property type="entry name" value="TonB-dependent receptor, plug domain"/>
    <property type="match status" value="1"/>
</dbReference>
<feature type="chain" id="PRO_5021958119" description="TonB-dependent receptor-like protein" evidence="7">
    <location>
        <begin position="29"/>
        <end position="1023"/>
    </location>
</feature>
<keyword evidence="7" id="KW-0732">Signal</keyword>
<dbReference type="InterPro" id="IPR037066">
    <property type="entry name" value="Plug_dom_sf"/>
</dbReference>
<dbReference type="InterPro" id="IPR039426">
    <property type="entry name" value="TonB-dep_rcpt-like"/>
</dbReference>
<name>A0A562L4W2_9GAMM</name>
<dbReference type="EMBL" id="VLKN01000004">
    <property type="protein sequence ID" value="TWI02663.1"/>
    <property type="molecule type" value="Genomic_DNA"/>
</dbReference>
<dbReference type="InterPro" id="IPR013784">
    <property type="entry name" value="Carb-bd-like_fold"/>
</dbReference>
<comment type="subcellular location">
    <subcellularLocation>
        <location evidence="1">Cell outer membrane</location>
        <topology evidence="1">Multi-pass membrane protein</topology>
    </subcellularLocation>
</comment>
<dbReference type="GO" id="GO:0009279">
    <property type="term" value="C:cell outer membrane"/>
    <property type="evidence" value="ECO:0007669"/>
    <property type="project" value="UniProtKB-SubCell"/>
</dbReference>
<keyword evidence="9" id="KW-1185">Reference proteome</keyword>
<keyword evidence="2" id="KW-0813">Transport</keyword>
<sequence length="1023" mass="110952">MSRHRQPLFRRSVLGLALGLCFTGGIQAQTNTAGAVTGRAAAGDTITVANPATGFSRSVTVGDDGSYRVSQLPIGDYTITRKGVDGITSSRNASISVGSTANISFTGAGDTQTLDAVTVIGTGAVNPIDVSSVESTTILTAEQIKKIPVAQNTTAVALLAPGTVRGDARLGNLASFGGSSVAENQYYLNGFNITNSFRSLNFAQVPFEAIAEQQIKTGGYGAEFGRSLGGVINQISKRGTNEFQAGGNVFYAPDSLREAQRNTFLSNPLTSARGRLREDNSEDTESLWTVNAWASGALIKDRLFAYGLLSYGKQENDTWGPVNAGTNTATDQRNPKWLLKMDWSITDNHLLELTAFSDKQEQDVDTYLNGAGELDRLDYVGRQINEQGGDNYVLKYTGYLTDGFTLSALAGRGEFSRSTKLQAPDGTIVFYDGNIDAPAQPGCPVIVDGRRNDRIDATGLYSSNCNISGNTLDRIDSGDTRKQYRLDAEWQLGDHLLRFGYDRDDYESVAGVALEGGYMWTYTTSNGPDRIPETADDFDIAQKQYFSQGATVSVKQHAYYIEDTWNITDNFIAYIGGRWDTFENINGQGAAYVEIKDQFGPRLGFSWDVYGDSTFKVFGNAGRYALPLTPTVAVRGASASLFSVETFTFSGVDPDTGEPIAPVSRGDFSYLNGENGQAKNPETIASKNLDPMYQDEYILGFQKQLTDHMSLGVRGIYRNLKAAIDDQCDYTTVMAANGFSQNADGSWSNAAGQVAAYPAPGFPNCRIFNPGSDAVWVTDLLGDGQLTTNTIPGSVLAPQAKRTYAALEFFVDGSWDRLFLQGSYTYARSRGNTEGGVKSDNGQTDTNTTLDFDYIELTTDTFGYLPNDRRHSLKLFGNYQATGQWAIGANLLVQSGRPYNCLGVFDQDPGPDYSPHRYGSAFMRCGTTPAGGVDDATVAARPRGTSGRLPWTTNLDLNVVYTPTWADGLTLKMDIFNVLNSRKVTSVAEGAEVRATGAPSQTYLMPLSFQAPRFVQFMVQYDF</sequence>
<evidence type="ECO:0008006" key="10">
    <source>
        <dbReference type="Google" id="ProtNLM"/>
    </source>
</evidence>
<evidence type="ECO:0000256" key="6">
    <source>
        <dbReference type="ARBA" id="ARBA00023237"/>
    </source>
</evidence>
<dbReference type="PANTHER" id="PTHR30069:SF46">
    <property type="entry name" value="OAR PROTEIN"/>
    <property type="match status" value="1"/>
</dbReference>
<evidence type="ECO:0000256" key="3">
    <source>
        <dbReference type="ARBA" id="ARBA00022452"/>
    </source>
</evidence>
<dbReference type="Gene3D" id="2.40.170.20">
    <property type="entry name" value="TonB-dependent receptor, beta-barrel domain"/>
    <property type="match status" value="1"/>
</dbReference>
<evidence type="ECO:0000256" key="2">
    <source>
        <dbReference type="ARBA" id="ARBA00022448"/>
    </source>
</evidence>
<organism evidence="8 9">
    <name type="scientific">Luteimonas cucumeris</name>
    <dbReference type="NCBI Taxonomy" id="985012"/>
    <lineage>
        <taxon>Bacteria</taxon>
        <taxon>Pseudomonadati</taxon>
        <taxon>Pseudomonadota</taxon>
        <taxon>Gammaproteobacteria</taxon>
        <taxon>Lysobacterales</taxon>
        <taxon>Lysobacteraceae</taxon>
        <taxon>Luteimonas</taxon>
    </lineage>
</organism>
<dbReference type="GO" id="GO:0030246">
    <property type="term" value="F:carbohydrate binding"/>
    <property type="evidence" value="ECO:0007669"/>
    <property type="project" value="InterPro"/>
</dbReference>
<dbReference type="GO" id="GO:0015344">
    <property type="term" value="F:siderophore uptake transmembrane transporter activity"/>
    <property type="evidence" value="ECO:0007669"/>
    <property type="project" value="TreeGrafter"/>
</dbReference>
<dbReference type="OrthoDB" id="9768147at2"/>
<keyword evidence="6" id="KW-0998">Cell outer membrane</keyword>
<comment type="caution">
    <text evidence="8">The sequence shown here is derived from an EMBL/GenBank/DDBJ whole genome shotgun (WGS) entry which is preliminary data.</text>
</comment>
<dbReference type="RefSeq" id="WP_144899270.1">
    <property type="nucleotide sequence ID" value="NZ_VLKN01000004.1"/>
</dbReference>
<keyword evidence="5" id="KW-0472">Membrane</keyword>
<evidence type="ECO:0000256" key="1">
    <source>
        <dbReference type="ARBA" id="ARBA00004571"/>
    </source>
</evidence>
<feature type="signal peptide" evidence="7">
    <location>
        <begin position="1"/>
        <end position="28"/>
    </location>
</feature>
<accession>A0A562L4W2</accession>
<evidence type="ECO:0000313" key="8">
    <source>
        <dbReference type="EMBL" id="TWI02663.1"/>
    </source>
</evidence>
<dbReference type="SUPFAM" id="SSF49452">
    <property type="entry name" value="Starch-binding domain-like"/>
    <property type="match status" value="1"/>
</dbReference>
<gene>
    <name evidence="8" type="ORF">IP90_01760</name>
</gene>
<evidence type="ECO:0000256" key="7">
    <source>
        <dbReference type="SAM" id="SignalP"/>
    </source>
</evidence>
<protein>
    <recommendedName>
        <fullName evidence="10">TonB-dependent receptor-like protein</fullName>
    </recommendedName>
</protein>
<dbReference type="InterPro" id="IPR036942">
    <property type="entry name" value="Beta-barrel_TonB_sf"/>
</dbReference>
<evidence type="ECO:0000256" key="4">
    <source>
        <dbReference type="ARBA" id="ARBA00022692"/>
    </source>
</evidence>
<evidence type="ECO:0000313" key="9">
    <source>
        <dbReference type="Proteomes" id="UP000315167"/>
    </source>
</evidence>